<organism evidence="1 2">
    <name type="scientific">Anaeromicropila herbilytica</name>
    <dbReference type="NCBI Taxonomy" id="2785025"/>
    <lineage>
        <taxon>Bacteria</taxon>
        <taxon>Bacillati</taxon>
        <taxon>Bacillota</taxon>
        <taxon>Clostridia</taxon>
        <taxon>Lachnospirales</taxon>
        <taxon>Lachnospiraceae</taxon>
        <taxon>Anaeromicropila</taxon>
    </lineage>
</organism>
<sequence>MKVNTDTLTYSTKDLHTIYNEFLKLEESLSSVRISISYNFSIKQQIDAQLEEVDNMMTIIENGILKMEESLKTASKMYQYNENNIVDYYLMLDQMVKAAEKGYPLTFDPNNEYGGDQGSPKNTYSNGDKTLEDIIKKYYPNLTNTQIRDYLDKLNSEGCGYVALVNTLFKQYEGKEDEFEKNFGFPMYSIDSSGKKHLNFDYVVADFYASEDNHNDKNFLFIHWDEKDDSEDKYNEKTKVVEGNGTTSEDREYRWERYLENHNIKGKVEDVKITIDNYDKYSKKGDVVIAIRPVQLENEFGETVVNDKTNGHAMTVTGVTKDGRYIVSSWGEKYYVNPDKIENQKDSYFDFQLVSYK</sequence>
<dbReference type="Proteomes" id="UP000595897">
    <property type="component" value="Chromosome"/>
</dbReference>
<dbReference type="RefSeq" id="WP_271715376.1">
    <property type="nucleotide sequence ID" value="NZ_AP024169.1"/>
</dbReference>
<proteinExistence type="predicted"/>
<gene>
    <name evidence="1" type="ORF">bsdtb5_14260</name>
</gene>
<accession>A0A7R7EJR8</accession>
<protein>
    <submittedName>
        <fullName evidence="1">Uncharacterized protein</fullName>
    </submittedName>
</protein>
<name>A0A7R7EJR8_9FIRM</name>
<dbReference type="AlphaFoldDB" id="A0A7R7EJR8"/>
<reference evidence="1 2" key="1">
    <citation type="submission" date="2020-11" db="EMBL/GenBank/DDBJ databases">
        <title>Draft genome sequencing of a Lachnospiraceae strain isolated from anoxic soil subjected to BSD treatment.</title>
        <authorList>
            <person name="Uek A."/>
            <person name="Tonouchi A."/>
        </authorList>
    </citation>
    <scope>NUCLEOTIDE SEQUENCE [LARGE SCALE GENOMIC DNA]</scope>
    <source>
        <strain evidence="1 2">TB5</strain>
    </source>
</reference>
<keyword evidence="2" id="KW-1185">Reference proteome</keyword>
<evidence type="ECO:0000313" key="1">
    <source>
        <dbReference type="EMBL" id="BCN30131.1"/>
    </source>
</evidence>
<evidence type="ECO:0000313" key="2">
    <source>
        <dbReference type="Proteomes" id="UP000595897"/>
    </source>
</evidence>
<dbReference type="KEGG" id="ahb:bsdtb5_14260"/>
<dbReference type="EMBL" id="AP024169">
    <property type="protein sequence ID" value="BCN30131.1"/>
    <property type="molecule type" value="Genomic_DNA"/>
</dbReference>